<reference evidence="2" key="1">
    <citation type="submission" date="2023-03" db="EMBL/GenBank/DDBJ databases">
        <title>Massive genome expansion in bonnet fungi (Mycena s.s.) driven by repeated elements and novel gene families across ecological guilds.</title>
        <authorList>
            <consortium name="Lawrence Berkeley National Laboratory"/>
            <person name="Harder C.B."/>
            <person name="Miyauchi S."/>
            <person name="Viragh M."/>
            <person name="Kuo A."/>
            <person name="Thoen E."/>
            <person name="Andreopoulos B."/>
            <person name="Lu D."/>
            <person name="Skrede I."/>
            <person name="Drula E."/>
            <person name="Henrissat B."/>
            <person name="Morin E."/>
            <person name="Kohler A."/>
            <person name="Barry K."/>
            <person name="LaButti K."/>
            <person name="Morin E."/>
            <person name="Salamov A."/>
            <person name="Lipzen A."/>
            <person name="Mereny Z."/>
            <person name="Hegedus B."/>
            <person name="Baldrian P."/>
            <person name="Stursova M."/>
            <person name="Weitz H."/>
            <person name="Taylor A."/>
            <person name="Grigoriev I.V."/>
            <person name="Nagy L.G."/>
            <person name="Martin F."/>
            <person name="Kauserud H."/>
        </authorList>
    </citation>
    <scope>NUCLEOTIDE SEQUENCE</scope>
    <source>
        <strain evidence="2">CBHHK182m</strain>
    </source>
</reference>
<organism evidence="2 3">
    <name type="scientific">Mycena metata</name>
    <dbReference type="NCBI Taxonomy" id="1033252"/>
    <lineage>
        <taxon>Eukaryota</taxon>
        <taxon>Fungi</taxon>
        <taxon>Dikarya</taxon>
        <taxon>Basidiomycota</taxon>
        <taxon>Agaricomycotina</taxon>
        <taxon>Agaricomycetes</taxon>
        <taxon>Agaricomycetidae</taxon>
        <taxon>Agaricales</taxon>
        <taxon>Marasmiineae</taxon>
        <taxon>Mycenaceae</taxon>
        <taxon>Mycena</taxon>
    </lineage>
</organism>
<evidence type="ECO:0000313" key="3">
    <source>
        <dbReference type="Proteomes" id="UP001215598"/>
    </source>
</evidence>
<dbReference type="Proteomes" id="UP001215598">
    <property type="component" value="Unassembled WGS sequence"/>
</dbReference>
<evidence type="ECO:0000256" key="1">
    <source>
        <dbReference type="SAM" id="MobiDB-lite"/>
    </source>
</evidence>
<feature type="non-terminal residue" evidence="2">
    <location>
        <position position="1"/>
    </location>
</feature>
<feature type="region of interest" description="Disordered" evidence="1">
    <location>
        <begin position="117"/>
        <end position="140"/>
    </location>
</feature>
<dbReference type="AlphaFoldDB" id="A0AAD7K5W1"/>
<feature type="compositionally biased region" description="Low complexity" evidence="1">
    <location>
        <begin position="79"/>
        <end position="96"/>
    </location>
</feature>
<comment type="caution">
    <text evidence="2">The sequence shown here is derived from an EMBL/GenBank/DDBJ whole genome shotgun (WGS) entry which is preliminary data.</text>
</comment>
<accession>A0AAD7K5W1</accession>
<evidence type="ECO:0000313" key="2">
    <source>
        <dbReference type="EMBL" id="KAJ7779020.1"/>
    </source>
</evidence>
<name>A0AAD7K5W1_9AGAR</name>
<feature type="compositionally biased region" description="Polar residues" evidence="1">
    <location>
        <begin position="69"/>
        <end position="78"/>
    </location>
</feature>
<feature type="region of interest" description="Disordered" evidence="1">
    <location>
        <begin position="65"/>
        <end position="99"/>
    </location>
</feature>
<protein>
    <submittedName>
        <fullName evidence="2">Uncharacterized protein</fullName>
    </submittedName>
</protein>
<dbReference type="EMBL" id="JARKIB010000006">
    <property type="protein sequence ID" value="KAJ7779020.1"/>
    <property type="molecule type" value="Genomic_DNA"/>
</dbReference>
<proteinExistence type="predicted"/>
<gene>
    <name evidence="2" type="ORF">B0H16DRAFT_1405566</name>
</gene>
<keyword evidence="3" id="KW-1185">Reference proteome</keyword>
<sequence>MENLQSGDITHLEEEEFLTTRQRAVQVETEYHESIENYKTASWLNPIKKVKQKVEVREKKRLTRRYNHSLRSLNESMHSGSDTSSTVASSGSPPGSNLAADDIQAWAYSVAGESEDDSDGYDYSPLSAGHHSRYIPPDSERNCQITTLSPGGGGRRMSGTWEVEPGLDGSKVTVAGVPGGDVIDAFGTLNISDH</sequence>